<name>X1R2L4_9ZZZZ</name>
<proteinExistence type="predicted"/>
<dbReference type="AlphaFoldDB" id="X1R2L4"/>
<dbReference type="EMBL" id="BARV01039998">
    <property type="protein sequence ID" value="GAI49814.1"/>
    <property type="molecule type" value="Genomic_DNA"/>
</dbReference>
<comment type="caution">
    <text evidence="2">The sequence shown here is derived from an EMBL/GenBank/DDBJ whole genome shotgun (WGS) entry which is preliminary data.</text>
</comment>
<sequence>IFAGRSPLSQRIILKIEAKENYIGVCTSSGTVGPSLSFGKADAVTVISDSVLLADAAATAVGNIINIRMQKVWLNDVEAYAGLAAVDVYLGATQLSENQGMEYGGAHVIEDLILGKKIKLKAISRGTDCYPRREIESYITKKSINQAILFNPRNGYQNYNVAVNTSDRKIYTYMGI</sequence>
<protein>
    <recommendedName>
        <fullName evidence="1">Homocysteine biosynthesis enzyme sulfur-incorporation domain-containing protein</fullName>
    </recommendedName>
</protein>
<reference evidence="2" key="1">
    <citation type="journal article" date="2014" name="Front. Microbiol.">
        <title>High frequency of phylogenetically diverse reductive dehalogenase-homologous genes in deep subseafloor sedimentary metagenomes.</title>
        <authorList>
            <person name="Kawai M."/>
            <person name="Futagami T."/>
            <person name="Toyoda A."/>
            <person name="Takaki Y."/>
            <person name="Nishi S."/>
            <person name="Hori S."/>
            <person name="Arai W."/>
            <person name="Tsubouchi T."/>
            <person name="Morono Y."/>
            <person name="Uchiyama I."/>
            <person name="Ito T."/>
            <person name="Fujiyama A."/>
            <person name="Inagaki F."/>
            <person name="Takami H."/>
        </authorList>
    </citation>
    <scope>NUCLEOTIDE SEQUENCE</scope>
    <source>
        <strain evidence="2">Expedition CK06-06</strain>
    </source>
</reference>
<organism evidence="2">
    <name type="scientific">marine sediment metagenome</name>
    <dbReference type="NCBI Taxonomy" id="412755"/>
    <lineage>
        <taxon>unclassified sequences</taxon>
        <taxon>metagenomes</taxon>
        <taxon>ecological metagenomes</taxon>
    </lineage>
</organism>
<dbReference type="InterPro" id="IPR002708">
    <property type="entry name" value="HcyBio"/>
</dbReference>
<feature type="domain" description="Homocysteine biosynthesis enzyme sulfur-incorporation" evidence="1">
    <location>
        <begin position="40"/>
        <end position="175"/>
    </location>
</feature>
<dbReference type="InterPro" id="IPR003374">
    <property type="entry name" value="ApbE-like_sf"/>
</dbReference>
<evidence type="ECO:0000313" key="2">
    <source>
        <dbReference type="EMBL" id="GAI49814.1"/>
    </source>
</evidence>
<dbReference type="SUPFAM" id="SSF143631">
    <property type="entry name" value="ApbE-like"/>
    <property type="match status" value="1"/>
</dbReference>
<feature type="non-terminal residue" evidence="2">
    <location>
        <position position="1"/>
    </location>
</feature>
<gene>
    <name evidence="2" type="ORF">S06H3_61109</name>
</gene>
<accession>X1R2L4</accession>
<feature type="non-terminal residue" evidence="2">
    <location>
        <position position="176"/>
    </location>
</feature>
<dbReference type="Gene3D" id="3.10.520.10">
    <property type="entry name" value="ApbE-like domains"/>
    <property type="match status" value="1"/>
</dbReference>
<dbReference type="Pfam" id="PF01837">
    <property type="entry name" value="HcyBio"/>
    <property type="match status" value="1"/>
</dbReference>
<evidence type="ECO:0000259" key="1">
    <source>
        <dbReference type="Pfam" id="PF01837"/>
    </source>
</evidence>